<dbReference type="HOGENOM" id="CLU_000445_114_58_2"/>
<dbReference type="InterPro" id="IPR050351">
    <property type="entry name" value="BphY/WalK/GraS-like"/>
</dbReference>
<accession>F8DAN0</accession>
<dbReference type="InterPro" id="IPR000014">
    <property type="entry name" value="PAS"/>
</dbReference>
<dbReference type="GO" id="GO:0004673">
    <property type="term" value="F:protein histidine kinase activity"/>
    <property type="evidence" value="ECO:0007669"/>
    <property type="project" value="UniProtKB-EC"/>
</dbReference>
<dbReference type="CDD" id="cd00130">
    <property type="entry name" value="PAS"/>
    <property type="match status" value="2"/>
</dbReference>
<evidence type="ECO:0000256" key="2">
    <source>
        <dbReference type="ARBA" id="ARBA00004141"/>
    </source>
</evidence>
<dbReference type="InterPro" id="IPR036890">
    <property type="entry name" value="HATPase_C_sf"/>
</dbReference>
<keyword evidence="11" id="KW-0472">Membrane</keyword>
<feature type="domain" description="PAS" evidence="14">
    <location>
        <begin position="157"/>
        <end position="202"/>
    </location>
</feature>
<evidence type="ECO:0000256" key="7">
    <source>
        <dbReference type="ARBA" id="ARBA00022777"/>
    </source>
</evidence>
<keyword evidence="10" id="KW-0902">Two-component regulatory system</keyword>
<dbReference type="InterPro" id="IPR035965">
    <property type="entry name" value="PAS-like_dom_sf"/>
</dbReference>
<dbReference type="GO" id="GO:0000156">
    <property type="term" value="F:phosphorelay response regulator activity"/>
    <property type="evidence" value="ECO:0007669"/>
    <property type="project" value="TreeGrafter"/>
</dbReference>
<evidence type="ECO:0000256" key="10">
    <source>
        <dbReference type="ARBA" id="ARBA00023012"/>
    </source>
</evidence>
<feature type="compositionally biased region" description="Basic and acidic residues" evidence="12">
    <location>
        <begin position="520"/>
        <end position="543"/>
    </location>
</feature>
<dbReference type="PROSITE" id="PS50112">
    <property type="entry name" value="PAS"/>
    <property type="match status" value="2"/>
</dbReference>
<dbReference type="eggNOG" id="arCOG02364">
    <property type="taxonomic scope" value="Archaea"/>
</dbReference>
<dbReference type="GO" id="GO:0007234">
    <property type="term" value="P:osmosensory signaling via phosphorelay pathway"/>
    <property type="evidence" value="ECO:0007669"/>
    <property type="project" value="TreeGrafter"/>
</dbReference>
<dbReference type="Gene3D" id="3.30.450.20">
    <property type="entry name" value="PAS domain"/>
    <property type="match status" value="2"/>
</dbReference>
<evidence type="ECO:0000256" key="1">
    <source>
        <dbReference type="ARBA" id="ARBA00000085"/>
    </source>
</evidence>
<dbReference type="SMART" id="SM00387">
    <property type="entry name" value="HATPase_c"/>
    <property type="match status" value="1"/>
</dbReference>
<evidence type="ECO:0000256" key="5">
    <source>
        <dbReference type="ARBA" id="ARBA00022692"/>
    </source>
</evidence>
<dbReference type="SUPFAM" id="SSF55785">
    <property type="entry name" value="PYP-like sensor domain (PAS domain)"/>
    <property type="match status" value="2"/>
</dbReference>
<dbReference type="CDD" id="cd00075">
    <property type="entry name" value="HATPase"/>
    <property type="match status" value="1"/>
</dbReference>
<dbReference type="GeneID" id="10796175"/>
<feature type="region of interest" description="Disordered" evidence="12">
    <location>
        <begin position="1"/>
        <end position="31"/>
    </location>
</feature>
<evidence type="ECO:0000256" key="3">
    <source>
        <dbReference type="ARBA" id="ARBA00012438"/>
    </source>
</evidence>
<dbReference type="InterPro" id="IPR005467">
    <property type="entry name" value="His_kinase_dom"/>
</dbReference>
<evidence type="ECO:0000256" key="4">
    <source>
        <dbReference type="ARBA" id="ARBA00022679"/>
    </source>
</evidence>
<evidence type="ECO:0000256" key="8">
    <source>
        <dbReference type="ARBA" id="ARBA00022840"/>
    </source>
</evidence>
<evidence type="ECO:0000256" key="9">
    <source>
        <dbReference type="ARBA" id="ARBA00022989"/>
    </source>
</evidence>
<dbReference type="PROSITE" id="PS50109">
    <property type="entry name" value="HIS_KIN"/>
    <property type="match status" value="1"/>
</dbReference>
<dbReference type="Proteomes" id="UP000006794">
    <property type="component" value="Chromosome"/>
</dbReference>
<protein>
    <recommendedName>
        <fullName evidence="3">histidine kinase</fullName>
        <ecNumber evidence="3">2.7.13.3</ecNumber>
    </recommendedName>
</protein>
<keyword evidence="8" id="KW-0067">ATP-binding</keyword>
<gene>
    <name evidence="15" type="ordered locus">Halxa_1205</name>
</gene>
<keyword evidence="16" id="KW-1185">Reference proteome</keyword>
<evidence type="ECO:0000256" key="12">
    <source>
        <dbReference type="SAM" id="MobiDB-lite"/>
    </source>
</evidence>
<evidence type="ECO:0000259" key="14">
    <source>
        <dbReference type="PROSITE" id="PS50112"/>
    </source>
</evidence>
<feature type="domain" description="PAS" evidence="14">
    <location>
        <begin position="36"/>
        <end position="106"/>
    </location>
</feature>
<feature type="region of interest" description="Disordered" evidence="12">
    <location>
        <begin position="502"/>
        <end position="543"/>
    </location>
</feature>
<keyword evidence="5" id="KW-0812">Transmembrane</keyword>
<dbReference type="SUPFAM" id="SSF55874">
    <property type="entry name" value="ATPase domain of HSP90 chaperone/DNA topoisomerase II/histidine kinase"/>
    <property type="match status" value="1"/>
</dbReference>
<comment type="subcellular location">
    <subcellularLocation>
        <location evidence="2">Membrane</location>
        <topology evidence="2">Multi-pass membrane protein</topology>
    </subcellularLocation>
</comment>
<dbReference type="NCBIfam" id="TIGR00229">
    <property type="entry name" value="sensory_box"/>
    <property type="match status" value="2"/>
</dbReference>
<feature type="domain" description="Histidine kinase" evidence="13">
    <location>
        <begin position="288"/>
        <end position="522"/>
    </location>
</feature>
<dbReference type="InterPro" id="IPR003594">
    <property type="entry name" value="HATPase_dom"/>
</dbReference>
<proteinExistence type="predicted"/>
<dbReference type="PRINTS" id="PR00344">
    <property type="entry name" value="BCTRLSENSOR"/>
</dbReference>
<reference evidence="15 16" key="1">
    <citation type="journal article" date="2012" name="Stand. Genomic Sci.">
        <title>Complete genome sequence of Halopiger xanaduensis type strain (SH-6(T)).</title>
        <authorList>
            <person name="Anderson I."/>
            <person name="Tindall B.J."/>
            <person name="Rohde M."/>
            <person name="Lucas S."/>
            <person name="Han J."/>
            <person name="Lapidus A."/>
            <person name="Cheng J.F."/>
            <person name="Goodwin L."/>
            <person name="Pitluck S."/>
            <person name="Peters L."/>
            <person name="Pati A."/>
            <person name="Mikhailova N."/>
            <person name="Pagani I."/>
            <person name="Teshima H."/>
            <person name="Han C."/>
            <person name="Tapia R."/>
            <person name="Land M."/>
            <person name="Woyke T."/>
            <person name="Klenk H.P."/>
            <person name="Kyrpides N."/>
            <person name="Ivanova N."/>
        </authorList>
    </citation>
    <scope>NUCLEOTIDE SEQUENCE [LARGE SCALE GENOMIC DNA]</scope>
    <source>
        <strain evidence="16">DSM 18323 / JCM 14033 / SH-6</strain>
    </source>
</reference>
<dbReference type="GO" id="GO:0005524">
    <property type="term" value="F:ATP binding"/>
    <property type="evidence" value="ECO:0007669"/>
    <property type="project" value="UniProtKB-KW"/>
</dbReference>
<dbReference type="EMBL" id="CP002839">
    <property type="protein sequence ID" value="AEH35838.1"/>
    <property type="molecule type" value="Genomic_DNA"/>
</dbReference>
<evidence type="ECO:0000256" key="6">
    <source>
        <dbReference type="ARBA" id="ARBA00022741"/>
    </source>
</evidence>
<dbReference type="Pfam" id="PF08448">
    <property type="entry name" value="PAS_4"/>
    <property type="match status" value="1"/>
</dbReference>
<dbReference type="InterPro" id="IPR013656">
    <property type="entry name" value="PAS_4"/>
</dbReference>
<dbReference type="OrthoDB" id="8127at2157"/>
<organism evidence="15 16">
    <name type="scientific">Halopiger xanaduensis (strain DSM 18323 / JCM 14033 / SH-6)</name>
    <dbReference type="NCBI Taxonomy" id="797210"/>
    <lineage>
        <taxon>Archaea</taxon>
        <taxon>Methanobacteriati</taxon>
        <taxon>Methanobacteriota</taxon>
        <taxon>Stenosarchaea group</taxon>
        <taxon>Halobacteria</taxon>
        <taxon>Halobacteriales</taxon>
        <taxon>Natrialbaceae</taxon>
        <taxon>Halopiger</taxon>
    </lineage>
</organism>
<evidence type="ECO:0000259" key="13">
    <source>
        <dbReference type="PROSITE" id="PS50109"/>
    </source>
</evidence>
<dbReference type="eggNOG" id="arCOG06712">
    <property type="taxonomic scope" value="Archaea"/>
</dbReference>
<dbReference type="Pfam" id="PF00989">
    <property type="entry name" value="PAS"/>
    <property type="match status" value="1"/>
</dbReference>
<dbReference type="Gene3D" id="3.30.565.10">
    <property type="entry name" value="Histidine kinase-like ATPase, C-terminal domain"/>
    <property type="match status" value="1"/>
</dbReference>
<dbReference type="Pfam" id="PF02518">
    <property type="entry name" value="HATPase_c"/>
    <property type="match status" value="1"/>
</dbReference>
<dbReference type="SMART" id="SM00091">
    <property type="entry name" value="PAS"/>
    <property type="match status" value="2"/>
</dbReference>
<name>F8DAN0_HALXS</name>
<sequence>MTAVGSISRVTDDGAPPSAEPPAADRLAPPRSPFDEGDFFRQLVANTSEGLLTIDEHSRILFANPAIEEILGYEPAELVGESKMVLIPERLRPAHAAGLEKYLRTGEKHIDWDGIELPALHKDGHEVPVLVSLREHSYKGQRIFTGLFRDISDRKERRRRFEAVFNNTYQLTGLLEPDGTLLEVNRTALEFAGVERDDVVGKPLWEAPCFAANEEGRTVSRTGVDRASDGEFFRDELRVQGANRTAVIDFSIRPIDRDGGKPQLLVVEGRDVTALKRRERHLQVLHRLLRHNLRNDLNAIHGFAELLLEELECEFESGGAGGAADTASLPADRADDLCAYAAEIAATATELIETNETAKELAGATLGGERPREPVVLETVLAEVVADLRDQYPESAIAVTDRTDSGPTVAAADSRLRTVLEEVIDNAVRHTDERRPKIEVDVVATETDVAIRVTDDGPGIPEPERTGIFNDEPITQLDHGNGLGLWLVGLVLEEYGGDLEYESTADGTGGGSCVTVRVPRAPDERDDRVDGDADAGDERQEQN</sequence>
<evidence type="ECO:0000313" key="15">
    <source>
        <dbReference type="EMBL" id="AEH35838.1"/>
    </source>
</evidence>
<dbReference type="PANTHER" id="PTHR42878">
    <property type="entry name" value="TWO-COMPONENT HISTIDINE KINASE"/>
    <property type="match status" value="1"/>
</dbReference>
<evidence type="ECO:0000313" key="16">
    <source>
        <dbReference type="Proteomes" id="UP000006794"/>
    </source>
</evidence>
<dbReference type="STRING" id="797210.Halxa_1205"/>
<keyword evidence="6" id="KW-0547">Nucleotide-binding</keyword>
<dbReference type="EC" id="2.7.13.3" evidence="3"/>
<dbReference type="GO" id="GO:0016020">
    <property type="term" value="C:membrane"/>
    <property type="evidence" value="ECO:0007669"/>
    <property type="project" value="UniProtKB-SubCell"/>
</dbReference>
<dbReference type="InterPro" id="IPR013767">
    <property type="entry name" value="PAS_fold"/>
</dbReference>
<dbReference type="InterPro" id="IPR004358">
    <property type="entry name" value="Sig_transdc_His_kin-like_C"/>
</dbReference>
<dbReference type="GO" id="GO:0006355">
    <property type="term" value="P:regulation of DNA-templated transcription"/>
    <property type="evidence" value="ECO:0007669"/>
    <property type="project" value="InterPro"/>
</dbReference>
<dbReference type="KEGG" id="hxa:Halxa_1205"/>
<dbReference type="PANTHER" id="PTHR42878:SF7">
    <property type="entry name" value="SENSOR HISTIDINE KINASE GLRK"/>
    <property type="match status" value="1"/>
</dbReference>
<dbReference type="GO" id="GO:0030295">
    <property type="term" value="F:protein kinase activator activity"/>
    <property type="evidence" value="ECO:0007669"/>
    <property type="project" value="TreeGrafter"/>
</dbReference>
<keyword evidence="9" id="KW-1133">Transmembrane helix</keyword>
<evidence type="ECO:0000256" key="11">
    <source>
        <dbReference type="ARBA" id="ARBA00023136"/>
    </source>
</evidence>
<dbReference type="AlphaFoldDB" id="F8DAN0"/>
<dbReference type="RefSeq" id="WP_013878737.1">
    <property type="nucleotide sequence ID" value="NC_015666.1"/>
</dbReference>
<keyword evidence="4" id="KW-0808">Transferase</keyword>
<keyword evidence="7 15" id="KW-0418">Kinase</keyword>
<comment type="catalytic activity">
    <reaction evidence="1">
        <text>ATP + protein L-histidine = ADP + protein N-phospho-L-histidine.</text>
        <dbReference type="EC" id="2.7.13.3"/>
    </reaction>
</comment>